<dbReference type="InterPro" id="IPR013630">
    <property type="entry name" value="Methyltransf_Zn-bd_dom_put"/>
</dbReference>
<keyword evidence="4" id="KW-0489">Methyltransferase</keyword>
<keyword evidence="4" id="KW-0808">Transferase</keyword>
<protein>
    <submittedName>
        <fullName evidence="4">Methyltransferase domain-containing protein</fullName>
    </submittedName>
</protein>
<evidence type="ECO:0000259" key="3">
    <source>
        <dbReference type="Pfam" id="PF08484"/>
    </source>
</evidence>
<gene>
    <name evidence="4" type="ORF">ABEU19_000883</name>
</gene>
<comment type="caution">
    <text evidence="4">The sequence shown here is derived from an EMBL/GenBank/DDBJ whole genome shotgun (WGS) entry which is preliminary data.</text>
</comment>
<dbReference type="InterPro" id="IPR013691">
    <property type="entry name" value="MeTrfase_14"/>
</dbReference>
<dbReference type="GO" id="GO:0032259">
    <property type="term" value="P:methylation"/>
    <property type="evidence" value="ECO:0007669"/>
    <property type="project" value="UniProtKB-KW"/>
</dbReference>
<evidence type="ECO:0000313" key="4">
    <source>
        <dbReference type="EMBL" id="MFM1727423.1"/>
    </source>
</evidence>
<feature type="region of interest" description="Disordered" evidence="1">
    <location>
        <begin position="355"/>
        <end position="385"/>
    </location>
</feature>
<dbReference type="Pfam" id="PF13489">
    <property type="entry name" value="Methyltransf_23"/>
    <property type="match status" value="1"/>
</dbReference>
<dbReference type="Proteomes" id="UP001629744">
    <property type="component" value="Unassembled WGS sequence"/>
</dbReference>
<dbReference type="Pfam" id="PF08421">
    <property type="entry name" value="Methyltransf_13"/>
    <property type="match status" value="1"/>
</dbReference>
<dbReference type="InterPro" id="IPR029063">
    <property type="entry name" value="SAM-dependent_MTases_sf"/>
</dbReference>
<dbReference type="RefSeq" id="WP_348607773.1">
    <property type="nucleotide sequence ID" value="NZ_CP157276.1"/>
</dbReference>
<reference evidence="4 5" key="1">
    <citation type="submission" date="2023-11" db="EMBL/GenBank/DDBJ databases">
        <authorList>
            <person name="Val-Calvo J."/>
            <person name="Scortti M."/>
            <person name="Vazquez-Boland J."/>
        </authorList>
    </citation>
    <scope>NUCLEOTIDE SEQUENCE [LARGE SCALE GENOMIC DNA]</scope>
    <source>
        <strain evidence="4 5">DSM 46662</strain>
    </source>
</reference>
<sequence length="385" mass="41628">MKACRGCSGDLEPVLDLGWVPAADHFPPAATPVTENESNHHLTLHLCHGCALAQLGDDDTEPEVPLGIEPQALRDQAVAAVQAVASEGWLRGRTVVEFGSPHGGTWLPLLAERGFQVEAPGTPAAVVLDSFGIMHEPDQRAAFRERAAAVADDGVLLLQFHSLAAILSSGEWNALRHGHFAYYSLTALQRLLHDAGLHVVDAWEFDLYGGTVLLAAQRTPGTRPAPAVRRILAEEAAAGVTVAAMIHQLQGTADEQAATLRTWLESEARRERRIFAYGAASRSVSLFARAGVDRTLVTAVADASYAKQGRRMPGTDVPIISPEQLLQARPDRVLLTLPDLLPEVQRHYPELDGRWRIAADGTPPAPTTSRRSRRDSFDVGNEVHP</sequence>
<dbReference type="Pfam" id="PF08484">
    <property type="entry name" value="Methyltransf_14"/>
    <property type="match status" value="1"/>
</dbReference>
<dbReference type="GO" id="GO:0008168">
    <property type="term" value="F:methyltransferase activity"/>
    <property type="evidence" value="ECO:0007669"/>
    <property type="project" value="UniProtKB-KW"/>
</dbReference>
<dbReference type="Gene3D" id="3.40.50.150">
    <property type="entry name" value="Vaccinia Virus protein VP39"/>
    <property type="match status" value="1"/>
</dbReference>
<evidence type="ECO:0000259" key="2">
    <source>
        <dbReference type="Pfam" id="PF08421"/>
    </source>
</evidence>
<keyword evidence="5" id="KW-1185">Reference proteome</keyword>
<dbReference type="EMBL" id="JBDLNU010000001">
    <property type="protein sequence ID" value="MFM1727423.1"/>
    <property type="molecule type" value="Genomic_DNA"/>
</dbReference>
<evidence type="ECO:0000313" key="5">
    <source>
        <dbReference type="Proteomes" id="UP001629744"/>
    </source>
</evidence>
<name>A0ABW9FQJ6_9NOCA</name>
<accession>A0ABW9FQJ6</accession>
<feature type="domain" description="C-methyltransferase" evidence="3">
    <location>
        <begin position="207"/>
        <end position="341"/>
    </location>
</feature>
<evidence type="ECO:0000256" key="1">
    <source>
        <dbReference type="SAM" id="MobiDB-lite"/>
    </source>
</evidence>
<organism evidence="4 5">
    <name type="scientific">Prescottella soli</name>
    <dbReference type="NCBI Taxonomy" id="1543852"/>
    <lineage>
        <taxon>Bacteria</taxon>
        <taxon>Bacillati</taxon>
        <taxon>Actinomycetota</taxon>
        <taxon>Actinomycetes</taxon>
        <taxon>Mycobacteriales</taxon>
        <taxon>Nocardiaceae</taxon>
        <taxon>Prescottella</taxon>
    </lineage>
</organism>
<dbReference type="InterPro" id="IPR038576">
    <property type="entry name" value="Methyltransf_Zn-bd_dom_put_sf"/>
</dbReference>
<proteinExistence type="predicted"/>
<feature type="domain" description="Methyltransferase putative zinc binding" evidence="2">
    <location>
        <begin position="4"/>
        <end position="57"/>
    </location>
</feature>
<dbReference type="SUPFAM" id="SSF53335">
    <property type="entry name" value="S-adenosyl-L-methionine-dependent methyltransferases"/>
    <property type="match status" value="1"/>
</dbReference>
<dbReference type="Gene3D" id="6.20.50.110">
    <property type="entry name" value="Methyltransferase, zinc-binding domain"/>
    <property type="match status" value="1"/>
</dbReference>
<dbReference type="Gene3D" id="3.40.50.720">
    <property type="entry name" value="NAD(P)-binding Rossmann-like Domain"/>
    <property type="match status" value="1"/>
</dbReference>
<feature type="compositionally biased region" description="Basic and acidic residues" evidence="1">
    <location>
        <begin position="374"/>
        <end position="385"/>
    </location>
</feature>